<keyword evidence="6" id="KW-1185">Reference proteome</keyword>
<dbReference type="SUPFAM" id="SSF52016">
    <property type="entry name" value="LeuD/IlvD-like"/>
    <property type="match status" value="1"/>
</dbReference>
<dbReference type="SUPFAM" id="SSF143975">
    <property type="entry name" value="IlvD/EDD N-terminal domain-like"/>
    <property type="match status" value="1"/>
</dbReference>
<dbReference type="InterPro" id="IPR000581">
    <property type="entry name" value="ILV_EDD_N"/>
</dbReference>
<dbReference type="PROSITE" id="PS00886">
    <property type="entry name" value="ILVD_EDD_1"/>
    <property type="match status" value="1"/>
</dbReference>
<gene>
    <name evidence="5" type="ORF">KUV26_07665</name>
</gene>
<accession>A0ABS7NDP4</accession>
<comment type="caution">
    <text evidence="5">The sequence shown here is derived from an EMBL/GenBank/DDBJ whole genome shotgun (WGS) entry which is preliminary data.</text>
</comment>
<dbReference type="RefSeq" id="WP_222507910.1">
    <property type="nucleotide sequence ID" value="NZ_JAHVJA010000002.1"/>
</dbReference>
<dbReference type="EMBL" id="JAHVJA010000002">
    <property type="protein sequence ID" value="MBY6139313.1"/>
    <property type="molecule type" value="Genomic_DNA"/>
</dbReference>
<dbReference type="Proteomes" id="UP000766629">
    <property type="component" value="Unassembled WGS sequence"/>
</dbReference>
<dbReference type="Pfam" id="PF24877">
    <property type="entry name" value="ILV_EDD_C"/>
    <property type="match status" value="1"/>
</dbReference>
<dbReference type="Pfam" id="PF00920">
    <property type="entry name" value="ILVD_EDD_N"/>
    <property type="match status" value="1"/>
</dbReference>
<dbReference type="InterPro" id="IPR037237">
    <property type="entry name" value="IlvD/EDD_N"/>
</dbReference>
<name>A0ABS7NDP4_9RHOB</name>
<evidence type="ECO:0000256" key="2">
    <source>
        <dbReference type="ARBA" id="ARBA00023239"/>
    </source>
</evidence>
<dbReference type="InterPro" id="IPR042096">
    <property type="entry name" value="Dihydro-acid_dehy_C"/>
</dbReference>
<evidence type="ECO:0000313" key="5">
    <source>
        <dbReference type="EMBL" id="MBY6139313.1"/>
    </source>
</evidence>
<dbReference type="PANTHER" id="PTHR21000:SF5">
    <property type="entry name" value="DIHYDROXY-ACID DEHYDRATASE, MITOCHONDRIAL"/>
    <property type="match status" value="1"/>
</dbReference>
<evidence type="ECO:0000256" key="1">
    <source>
        <dbReference type="ARBA" id="ARBA00006486"/>
    </source>
</evidence>
<sequence length="569" mass="58880">MTDTTKKTLRSNFDPGSTRWAVRRAQWRALGIPPEDLEKPKVAIVNTSSELSICFAHLDGIVAELKAAIRAAGGVPFEIRTTAPSDFVTGAARGGRYLMPARELVAHDIEVSVEGAQLDGMICLASCDKTAPAQMMAMARLDIPALILACGYQRSGHIDGTALDIEDVFEGVGEYLSGKITLATLTAMTDRAITGPGVCAGMGTANSMHIMAEALGLALPGTTPVAAASEALRHNTQSAGRRIVEMIAEDLRPSSILSRGAFRNALAVSLAVSGSVNVLRHLAAVAAEAGLELDLYEMISELGERVPQLAGVKPCGPHRIEDLEAAGGTRAVMQALAPLLDLSCLGASGQCLTDEMQAAPSAPPHPALGSLDSPFRHGPSVMVLRGTLAPEGAILKSGDGSAPERFCGPAQVFSSQEEALDALTGNEIAPGSVVVLRGLGARGGPGVASASWFVAALSGSGLASQVCVVTDGQLSGLNHGLVVGQVCPEASDLGPLAAVRDGDRISLDLGARRIDLDLAPDVIARRISEAPKLRQAEPKGWLALYQRNVGPLPKGATTGAPINFSDSSE</sequence>
<dbReference type="Gene3D" id="3.50.30.80">
    <property type="entry name" value="IlvD/EDD C-terminal domain-like"/>
    <property type="match status" value="1"/>
</dbReference>
<comment type="similarity">
    <text evidence="1">Belongs to the IlvD/Edd family.</text>
</comment>
<evidence type="ECO:0000313" key="6">
    <source>
        <dbReference type="Proteomes" id="UP000766629"/>
    </source>
</evidence>
<feature type="domain" description="Dihydroxy-acid/6-phosphogluconate dehydratase C-terminal" evidence="4">
    <location>
        <begin position="370"/>
        <end position="556"/>
    </location>
</feature>
<feature type="domain" description="Dihydroxy-acid/6-phosphogluconate dehydratase N-terminal" evidence="3">
    <location>
        <begin position="39"/>
        <end position="354"/>
    </location>
</feature>
<keyword evidence="2" id="KW-0456">Lyase</keyword>
<evidence type="ECO:0000259" key="3">
    <source>
        <dbReference type="Pfam" id="PF00920"/>
    </source>
</evidence>
<dbReference type="InterPro" id="IPR050165">
    <property type="entry name" value="DHAD_IlvD/Edd"/>
</dbReference>
<organism evidence="5 6">
    <name type="scientific">Leisingera daeponensis</name>
    <dbReference type="NCBI Taxonomy" id="405746"/>
    <lineage>
        <taxon>Bacteria</taxon>
        <taxon>Pseudomonadati</taxon>
        <taxon>Pseudomonadota</taxon>
        <taxon>Alphaproteobacteria</taxon>
        <taxon>Rhodobacterales</taxon>
        <taxon>Roseobacteraceae</taxon>
        <taxon>Leisingera</taxon>
    </lineage>
</organism>
<dbReference type="InterPro" id="IPR020558">
    <property type="entry name" value="DiOHA_6PGluconate_deHydtase_CS"/>
</dbReference>
<reference evidence="5 6" key="1">
    <citation type="submission" date="2021-06" db="EMBL/GenBank/DDBJ databases">
        <title>50 bacteria genomes isolated from Dapeng, Shenzhen, China.</title>
        <authorList>
            <person name="Zheng W."/>
            <person name="Yu S."/>
            <person name="Huang Y."/>
        </authorList>
    </citation>
    <scope>NUCLEOTIDE SEQUENCE [LARGE SCALE GENOMIC DNA]</scope>
    <source>
        <strain evidence="5 6">DP1N14-2</strain>
    </source>
</reference>
<dbReference type="PANTHER" id="PTHR21000">
    <property type="entry name" value="DIHYDROXY-ACID DEHYDRATASE DAD"/>
    <property type="match status" value="1"/>
</dbReference>
<dbReference type="InterPro" id="IPR056740">
    <property type="entry name" value="ILV_EDD_C"/>
</dbReference>
<evidence type="ECO:0000259" key="4">
    <source>
        <dbReference type="Pfam" id="PF24877"/>
    </source>
</evidence>
<proteinExistence type="inferred from homology"/>
<protein>
    <submittedName>
        <fullName evidence="5">Dihydroxy-acid dehydratase</fullName>
    </submittedName>
</protein>